<dbReference type="InterPro" id="IPR023572">
    <property type="entry name" value="Archease_dom"/>
</dbReference>
<reference evidence="7 8" key="1">
    <citation type="submission" date="2018-12" db="EMBL/GenBank/DDBJ databases">
        <title>Complete genome sequence of Streptomyces ficellus NRRL8067, the producer of ficellomycin, feldamycin and nojirimycin.</title>
        <authorList>
            <person name="Zhang H."/>
            <person name="Yue R."/>
            <person name="Liu Y."/>
            <person name="Li M."/>
            <person name="Mu H."/>
            <person name="Zhang J."/>
        </authorList>
    </citation>
    <scope>NUCLEOTIDE SEQUENCE [LARGE SCALE GENOMIC DNA]</scope>
    <source>
        <strain evidence="7 8">NRRL 8067</strain>
    </source>
</reference>
<evidence type="ECO:0000256" key="1">
    <source>
        <dbReference type="ARBA" id="ARBA00007963"/>
    </source>
</evidence>
<dbReference type="OrthoDB" id="3827441at2"/>
<evidence type="ECO:0000256" key="2">
    <source>
        <dbReference type="ARBA" id="ARBA00022694"/>
    </source>
</evidence>
<evidence type="ECO:0000256" key="5">
    <source>
        <dbReference type="SAM" id="MobiDB-lite"/>
    </source>
</evidence>
<evidence type="ECO:0000259" key="6">
    <source>
        <dbReference type="Pfam" id="PF01951"/>
    </source>
</evidence>
<feature type="region of interest" description="Disordered" evidence="5">
    <location>
        <begin position="1"/>
        <end position="23"/>
    </location>
</feature>
<keyword evidence="2" id="KW-0819">tRNA processing</keyword>
<evidence type="ECO:0000313" key="7">
    <source>
        <dbReference type="EMBL" id="QGV76916.1"/>
    </source>
</evidence>
<feature type="domain" description="Archease" evidence="6">
    <location>
        <begin position="21"/>
        <end position="151"/>
    </location>
</feature>
<evidence type="ECO:0000256" key="4">
    <source>
        <dbReference type="ARBA" id="ARBA00022837"/>
    </source>
</evidence>
<keyword evidence="3" id="KW-0479">Metal-binding</keyword>
<sequence length="151" mass="16147">MAGDTDDDMRVRRPGASGHRAVPHTADVRVEAWGGSREQCLVEAVLGMVECFADISATRATAVRQVQMPEGSDDDLLAALLDEVVFRLEVDGDVPVDVEVETVDDGLDVRLAVTDVRSVPITGAVPKAVSWHELHLAPGPYGWSCAVTVDV</sequence>
<protein>
    <submittedName>
        <fullName evidence="7">Archease</fullName>
    </submittedName>
</protein>
<comment type="similarity">
    <text evidence="1">Belongs to the archease family.</text>
</comment>
<organism evidence="7 8">
    <name type="scientific">Streptomyces ficellus</name>
    <dbReference type="NCBI Taxonomy" id="1977088"/>
    <lineage>
        <taxon>Bacteria</taxon>
        <taxon>Bacillati</taxon>
        <taxon>Actinomycetota</taxon>
        <taxon>Actinomycetes</taxon>
        <taxon>Kitasatosporales</taxon>
        <taxon>Streptomycetaceae</taxon>
        <taxon>Streptomyces</taxon>
    </lineage>
</organism>
<dbReference type="RefSeq" id="WP_156690739.1">
    <property type="nucleotide sequence ID" value="NZ_CP034279.1"/>
</dbReference>
<dbReference type="GO" id="GO:0008033">
    <property type="term" value="P:tRNA processing"/>
    <property type="evidence" value="ECO:0007669"/>
    <property type="project" value="UniProtKB-KW"/>
</dbReference>
<evidence type="ECO:0000313" key="8">
    <source>
        <dbReference type="Proteomes" id="UP000422572"/>
    </source>
</evidence>
<accession>A0A6I6FL69</accession>
<dbReference type="GO" id="GO:0046872">
    <property type="term" value="F:metal ion binding"/>
    <property type="evidence" value="ECO:0007669"/>
    <property type="project" value="UniProtKB-KW"/>
</dbReference>
<dbReference type="SUPFAM" id="SSF69819">
    <property type="entry name" value="MTH1598-like"/>
    <property type="match status" value="1"/>
</dbReference>
<evidence type="ECO:0000256" key="3">
    <source>
        <dbReference type="ARBA" id="ARBA00022723"/>
    </source>
</evidence>
<dbReference type="AlphaFoldDB" id="A0A6I6FL69"/>
<dbReference type="Gene3D" id="3.55.10.10">
    <property type="entry name" value="Archease domain"/>
    <property type="match status" value="1"/>
</dbReference>
<keyword evidence="4" id="KW-0106">Calcium</keyword>
<dbReference type="InterPro" id="IPR036820">
    <property type="entry name" value="Archease_dom_sf"/>
</dbReference>
<proteinExistence type="inferred from homology"/>
<gene>
    <name evidence="7" type="ORF">EIZ62_00540</name>
</gene>
<dbReference type="Proteomes" id="UP000422572">
    <property type="component" value="Chromosome"/>
</dbReference>
<name>A0A6I6FL69_9ACTN</name>
<dbReference type="KEGG" id="sfic:EIZ62_00540"/>
<keyword evidence="8" id="KW-1185">Reference proteome</keyword>
<dbReference type="Pfam" id="PF01951">
    <property type="entry name" value="Archease"/>
    <property type="match status" value="1"/>
</dbReference>
<dbReference type="EMBL" id="CP034279">
    <property type="protein sequence ID" value="QGV76916.1"/>
    <property type="molecule type" value="Genomic_DNA"/>
</dbReference>